<sequence>MATARKRVDGQLSAWHLAGIVGFMPLTGKFLNPNAINPFGDGAGGTAEGQREIDRVREFIRSRGIASFGGTGRA</sequence>
<evidence type="ECO:0000313" key="1">
    <source>
        <dbReference type="EMBL" id="VTR96046.1"/>
    </source>
</evidence>
<reference evidence="1 2" key="1">
    <citation type="submission" date="2019-05" db="EMBL/GenBank/DDBJ databases">
        <authorList>
            <consortium name="Science for Life Laboratories"/>
        </authorList>
    </citation>
    <scope>NUCLEOTIDE SEQUENCE [LARGE SCALE GENOMIC DNA]</scope>
    <source>
        <strain evidence="1">Soil9</strain>
    </source>
</reference>
<accession>A0A6P2D6F2</accession>
<name>A0A6P2D6F2_9BACT</name>
<evidence type="ECO:0000313" key="2">
    <source>
        <dbReference type="Proteomes" id="UP000464178"/>
    </source>
</evidence>
<protein>
    <submittedName>
        <fullName evidence="1">Uncharacterized protein</fullName>
    </submittedName>
</protein>
<organism evidence="1 2">
    <name type="scientific">Gemmata massiliana</name>
    <dbReference type="NCBI Taxonomy" id="1210884"/>
    <lineage>
        <taxon>Bacteria</taxon>
        <taxon>Pseudomonadati</taxon>
        <taxon>Planctomycetota</taxon>
        <taxon>Planctomycetia</taxon>
        <taxon>Gemmatales</taxon>
        <taxon>Gemmataceae</taxon>
        <taxon>Gemmata</taxon>
    </lineage>
</organism>
<gene>
    <name evidence="1" type="ORF">SOIL9_16680</name>
</gene>
<dbReference type="Proteomes" id="UP000464178">
    <property type="component" value="Chromosome"/>
</dbReference>
<keyword evidence="2" id="KW-1185">Reference proteome</keyword>
<dbReference type="EMBL" id="LR593886">
    <property type="protein sequence ID" value="VTR96046.1"/>
    <property type="molecule type" value="Genomic_DNA"/>
</dbReference>
<dbReference type="RefSeq" id="WP_162670386.1">
    <property type="nucleotide sequence ID" value="NZ_LR593886.1"/>
</dbReference>
<dbReference type="AlphaFoldDB" id="A0A6P2D6F2"/>
<proteinExistence type="predicted"/>
<dbReference type="KEGG" id="gms:SOIL9_16680"/>